<organism evidence="4">
    <name type="scientific">Nippostrongylus brasiliensis</name>
    <name type="common">Rat hookworm</name>
    <dbReference type="NCBI Taxonomy" id="27835"/>
    <lineage>
        <taxon>Eukaryota</taxon>
        <taxon>Metazoa</taxon>
        <taxon>Ecdysozoa</taxon>
        <taxon>Nematoda</taxon>
        <taxon>Chromadorea</taxon>
        <taxon>Rhabditida</taxon>
        <taxon>Rhabditina</taxon>
        <taxon>Rhabditomorpha</taxon>
        <taxon>Strongyloidea</taxon>
        <taxon>Heligmosomidae</taxon>
        <taxon>Nippostrongylus</taxon>
    </lineage>
</organism>
<name>A0A0N4YPY6_NIPBR</name>
<dbReference type="Proteomes" id="UP000271162">
    <property type="component" value="Unassembled WGS sequence"/>
</dbReference>
<evidence type="ECO:0000256" key="1">
    <source>
        <dbReference type="SAM" id="SignalP"/>
    </source>
</evidence>
<evidence type="ECO:0000313" key="4">
    <source>
        <dbReference type="WBParaSite" id="NBR_0001930701-mRNA-1"/>
    </source>
</evidence>
<dbReference type="EMBL" id="UYSL01024067">
    <property type="protein sequence ID" value="VDL83037.1"/>
    <property type="molecule type" value="Genomic_DNA"/>
</dbReference>
<reference evidence="2 3" key="2">
    <citation type="submission" date="2018-11" db="EMBL/GenBank/DDBJ databases">
        <authorList>
            <consortium name="Pathogen Informatics"/>
        </authorList>
    </citation>
    <scope>NUCLEOTIDE SEQUENCE [LARGE SCALE GENOMIC DNA]</scope>
</reference>
<feature type="signal peptide" evidence="1">
    <location>
        <begin position="1"/>
        <end position="17"/>
    </location>
</feature>
<dbReference type="WBParaSite" id="NBR_0001930701-mRNA-1">
    <property type="protein sequence ID" value="NBR_0001930701-mRNA-1"/>
    <property type="gene ID" value="NBR_0001930701"/>
</dbReference>
<reference evidence="4" key="1">
    <citation type="submission" date="2017-02" db="UniProtKB">
        <authorList>
            <consortium name="WormBaseParasite"/>
        </authorList>
    </citation>
    <scope>IDENTIFICATION</scope>
</reference>
<evidence type="ECO:0000313" key="3">
    <source>
        <dbReference type="Proteomes" id="UP000271162"/>
    </source>
</evidence>
<keyword evidence="3" id="KW-1185">Reference proteome</keyword>
<accession>A0A0N4YPY6</accession>
<sequence length="135" mass="14843">MLIGVLGVLLTLQPSIAKTLTGNVTCQGRPDTDAKFQPHFVYSLEDASHPSTHAYIAANVSGLFEVSFERTPLSIDYRIVHKCDYDDGVSTVYRSIVGSNHACETLELCVSEMCVFDDRLHRFEGIVEGFSLADA</sequence>
<keyword evidence="1" id="KW-0732">Signal</keyword>
<evidence type="ECO:0000313" key="2">
    <source>
        <dbReference type="EMBL" id="VDL83037.1"/>
    </source>
</evidence>
<protein>
    <submittedName>
        <fullName evidence="4">ZP domain-containing protein</fullName>
    </submittedName>
</protein>
<proteinExistence type="predicted"/>
<feature type="chain" id="PRO_5043126038" evidence="1">
    <location>
        <begin position="18"/>
        <end position="135"/>
    </location>
</feature>
<dbReference type="AlphaFoldDB" id="A0A0N4YPY6"/>
<gene>
    <name evidence="2" type="ORF">NBR_LOCUS19308</name>
</gene>